<reference evidence="6 7" key="1">
    <citation type="submission" date="2008-09" db="EMBL/GenBank/DDBJ databases">
        <authorList>
            <person name="Fulton L."/>
            <person name="Clifton S."/>
            <person name="Fulton B."/>
            <person name="Xu J."/>
            <person name="Minx P."/>
            <person name="Pepin K.H."/>
            <person name="Johnson M."/>
            <person name="Thiruvilangam P."/>
            <person name="Bhonagiri V."/>
            <person name="Nash W.E."/>
            <person name="Mardis E.R."/>
            <person name="Wilson R.K."/>
        </authorList>
    </citation>
    <scope>NUCLEOTIDE SEQUENCE [LARGE SCALE GENOMIC DNA]</scope>
    <source>
        <strain evidence="6 7">DSM 13275</strain>
    </source>
</reference>
<dbReference type="PROSITE" id="PS51071">
    <property type="entry name" value="HTH_RPIR"/>
    <property type="match status" value="1"/>
</dbReference>
<keyword evidence="1" id="KW-0805">Transcription regulation</keyword>
<evidence type="ECO:0000259" key="5">
    <source>
        <dbReference type="PROSITE" id="PS51464"/>
    </source>
</evidence>
<dbReference type="AlphaFoldDB" id="B6FWE5"/>
<keyword evidence="3" id="KW-0804">Transcription</keyword>
<feature type="domain" description="SIS" evidence="5">
    <location>
        <begin position="123"/>
        <end position="263"/>
    </location>
</feature>
<evidence type="ECO:0000256" key="1">
    <source>
        <dbReference type="ARBA" id="ARBA00023015"/>
    </source>
</evidence>
<sequence>MSILKQLEEPNFKATKSDKVLIEYIKENIEDVFYKSISQIAKESGIGEATITRFSKKMGYSGLQDFKVTLAREISGLKNRKIINRSIENDEGVMESARKLFNSNIRILENTFNIIDGNDIEKATDMIINAKKVFFIGIGYSGMTAEDSNYKFSRIGFNCMSLDSSHNMIMMASLMDEDDVIVAISHSGETDEIIKTVNIAKANGASVISVTEDKSSRLRDISDVNLGYFSGESILETGSISSKLAQFFIIDLVYTQVVKEKSAEVVERKIKTTDAIKLYNE</sequence>
<dbReference type="Gene3D" id="1.10.10.10">
    <property type="entry name" value="Winged helix-like DNA-binding domain superfamily/Winged helix DNA-binding domain"/>
    <property type="match status" value="1"/>
</dbReference>
<dbReference type="InterPro" id="IPR046348">
    <property type="entry name" value="SIS_dom_sf"/>
</dbReference>
<dbReference type="InterPro" id="IPR001347">
    <property type="entry name" value="SIS_dom"/>
</dbReference>
<dbReference type="GO" id="GO:1901135">
    <property type="term" value="P:carbohydrate derivative metabolic process"/>
    <property type="evidence" value="ECO:0007669"/>
    <property type="project" value="InterPro"/>
</dbReference>
<dbReference type="PANTHER" id="PTHR30514">
    <property type="entry name" value="GLUCOKINASE"/>
    <property type="match status" value="1"/>
</dbReference>
<dbReference type="PROSITE" id="PS51464">
    <property type="entry name" value="SIS"/>
    <property type="match status" value="1"/>
</dbReference>
<dbReference type="CDD" id="cd05013">
    <property type="entry name" value="SIS_RpiR"/>
    <property type="match status" value="1"/>
</dbReference>
<keyword evidence="7" id="KW-1185">Reference proteome</keyword>
<evidence type="ECO:0000313" key="6">
    <source>
        <dbReference type="EMBL" id="EEA86162.1"/>
    </source>
</evidence>
<evidence type="ECO:0000256" key="2">
    <source>
        <dbReference type="ARBA" id="ARBA00023125"/>
    </source>
</evidence>
<dbReference type="SUPFAM" id="SSF46689">
    <property type="entry name" value="Homeodomain-like"/>
    <property type="match status" value="1"/>
</dbReference>
<dbReference type="Gene3D" id="3.40.50.10490">
    <property type="entry name" value="Glucose-6-phosphate isomerase like protein, domain 1"/>
    <property type="match status" value="1"/>
</dbReference>
<dbReference type="HOGENOM" id="CLU_055769_0_0_9"/>
<dbReference type="STRING" id="500633.CLOHIR_00200"/>
<reference evidence="6 7" key="2">
    <citation type="submission" date="2008-10" db="EMBL/GenBank/DDBJ databases">
        <title>Draft genome sequence of Clostridium hiranonis (DSM 13275).</title>
        <authorList>
            <person name="Sudarsanam P."/>
            <person name="Ley R."/>
            <person name="Guruge J."/>
            <person name="Turnbaugh P.J."/>
            <person name="Mahowald M."/>
            <person name="Liep D."/>
            <person name="Gordon J."/>
        </authorList>
    </citation>
    <scope>NUCLEOTIDE SEQUENCE [LARGE SCALE GENOMIC DNA]</scope>
    <source>
        <strain evidence="6 7">DSM 13275</strain>
    </source>
</reference>
<protein>
    <submittedName>
        <fullName evidence="6">Transcriptional regulator, RpiR family</fullName>
    </submittedName>
</protein>
<evidence type="ECO:0000313" key="7">
    <source>
        <dbReference type="Proteomes" id="UP000003178"/>
    </source>
</evidence>
<comment type="caution">
    <text evidence="6">The sequence shown here is derived from an EMBL/GenBank/DDBJ whole genome shotgun (WGS) entry which is preliminary data.</text>
</comment>
<keyword evidence="2" id="KW-0238">DNA-binding</keyword>
<dbReference type="eggNOG" id="COG1737">
    <property type="taxonomic scope" value="Bacteria"/>
</dbReference>
<dbReference type="InterPro" id="IPR036388">
    <property type="entry name" value="WH-like_DNA-bd_sf"/>
</dbReference>
<feature type="domain" description="HTH rpiR-type" evidence="4">
    <location>
        <begin position="1"/>
        <end position="77"/>
    </location>
</feature>
<dbReference type="SUPFAM" id="SSF53697">
    <property type="entry name" value="SIS domain"/>
    <property type="match status" value="1"/>
</dbReference>
<evidence type="ECO:0000259" key="4">
    <source>
        <dbReference type="PROSITE" id="PS51071"/>
    </source>
</evidence>
<dbReference type="InterPro" id="IPR047640">
    <property type="entry name" value="RpiR-like"/>
</dbReference>
<dbReference type="GO" id="GO:0003677">
    <property type="term" value="F:DNA binding"/>
    <property type="evidence" value="ECO:0007669"/>
    <property type="project" value="UniProtKB-KW"/>
</dbReference>
<proteinExistence type="predicted"/>
<dbReference type="RefSeq" id="WP_006439119.1">
    <property type="nucleotide sequence ID" value="NZ_DS995355.1"/>
</dbReference>
<dbReference type="OrthoDB" id="9762536at2"/>
<dbReference type="GO" id="GO:0003700">
    <property type="term" value="F:DNA-binding transcription factor activity"/>
    <property type="evidence" value="ECO:0007669"/>
    <property type="project" value="InterPro"/>
</dbReference>
<dbReference type="Proteomes" id="UP000003178">
    <property type="component" value="Unassembled WGS sequence"/>
</dbReference>
<gene>
    <name evidence="6" type="ORF">CLOHIR_00200</name>
</gene>
<dbReference type="InterPro" id="IPR009057">
    <property type="entry name" value="Homeodomain-like_sf"/>
</dbReference>
<name>B6FWE5_PEPHT</name>
<dbReference type="Pfam" id="PF01418">
    <property type="entry name" value="HTH_6"/>
    <property type="match status" value="1"/>
</dbReference>
<dbReference type="EMBL" id="ABWP01000009">
    <property type="protein sequence ID" value="EEA86162.1"/>
    <property type="molecule type" value="Genomic_DNA"/>
</dbReference>
<dbReference type="InterPro" id="IPR000281">
    <property type="entry name" value="HTH_RpiR"/>
</dbReference>
<accession>B6FWE5</accession>
<dbReference type="InterPro" id="IPR035472">
    <property type="entry name" value="RpiR-like_SIS"/>
</dbReference>
<dbReference type="Pfam" id="PF01380">
    <property type="entry name" value="SIS"/>
    <property type="match status" value="1"/>
</dbReference>
<organism evidence="6 7">
    <name type="scientific">Peptacetobacter hiranonis (strain DSM 13275 / JCM 10541 / KCTC 15199 / TO-931)</name>
    <name type="common">Clostridium hiranonis</name>
    <dbReference type="NCBI Taxonomy" id="500633"/>
    <lineage>
        <taxon>Bacteria</taxon>
        <taxon>Bacillati</taxon>
        <taxon>Bacillota</taxon>
        <taxon>Clostridia</taxon>
        <taxon>Peptostreptococcales</taxon>
        <taxon>Peptostreptococcaceae</taxon>
        <taxon>Peptacetobacter</taxon>
    </lineage>
</organism>
<evidence type="ECO:0000256" key="3">
    <source>
        <dbReference type="ARBA" id="ARBA00023163"/>
    </source>
</evidence>
<dbReference type="GO" id="GO:0097367">
    <property type="term" value="F:carbohydrate derivative binding"/>
    <property type="evidence" value="ECO:0007669"/>
    <property type="project" value="InterPro"/>
</dbReference>
<dbReference type="PANTHER" id="PTHR30514:SF1">
    <property type="entry name" value="HTH-TYPE TRANSCRIPTIONAL REGULATOR HEXR-RELATED"/>
    <property type="match status" value="1"/>
</dbReference>